<comment type="caution">
    <text evidence="1">The sequence shown here is derived from an EMBL/GenBank/DDBJ whole genome shotgun (WGS) entry which is preliminary data.</text>
</comment>
<dbReference type="EMBL" id="JABSTV010001245">
    <property type="protein sequence ID" value="KAH7982101.1"/>
    <property type="molecule type" value="Genomic_DNA"/>
</dbReference>
<proteinExistence type="predicted"/>
<keyword evidence="2" id="KW-1185">Reference proteome</keyword>
<evidence type="ECO:0000313" key="2">
    <source>
        <dbReference type="Proteomes" id="UP000821837"/>
    </source>
</evidence>
<name>A0A9D4QGP8_RHISA</name>
<gene>
    <name evidence="1" type="ORF">HPB52_002936</name>
</gene>
<reference evidence="1" key="2">
    <citation type="submission" date="2021-09" db="EMBL/GenBank/DDBJ databases">
        <authorList>
            <person name="Jia N."/>
            <person name="Wang J."/>
            <person name="Shi W."/>
            <person name="Du L."/>
            <person name="Sun Y."/>
            <person name="Zhan W."/>
            <person name="Jiang J."/>
            <person name="Wang Q."/>
            <person name="Zhang B."/>
            <person name="Ji P."/>
            <person name="Sakyi L.B."/>
            <person name="Cui X."/>
            <person name="Yuan T."/>
            <person name="Jiang B."/>
            <person name="Yang W."/>
            <person name="Lam T.T.-Y."/>
            <person name="Chang Q."/>
            <person name="Ding S."/>
            <person name="Wang X."/>
            <person name="Zhu J."/>
            <person name="Ruan X."/>
            <person name="Zhao L."/>
            <person name="Wei J."/>
            <person name="Que T."/>
            <person name="Du C."/>
            <person name="Cheng J."/>
            <person name="Dai P."/>
            <person name="Han X."/>
            <person name="Huang E."/>
            <person name="Gao Y."/>
            <person name="Liu J."/>
            <person name="Shao H."/>
            <person name="Ye R."/>
            <person name="Li L."/>
            <person name="Wei W."/>
            <person name="Wang X."/>
            <person name="Wang C."/>
            <person name="Huo Q."/>
            <person name="Li W."/>
            <person name="Guo W."/>
            <person name="Chen H."/>
            <person name="Chen S."/>
            <person name="Zhou L."/>
            <person name="Zhou L."/>
            <person name="Ni X."/>
            <person name="Tian J."/>
            <person name="Zhou Y."/>
            <person name="Sheng Y."/>
            <person name="Liu T."/>
            <person name="Pan Y."/>
            <person name="Xia L."/>
            <person name="Li J."/>
            <person name="Zhao F."/>
            <person name="Cao W."/>
        </authorList>
    </citation>
    <scope>NUCLEOTIDE SEQUENCE</scope>
    <source>
        <strain evidence="1">Rsan-2018</strain>
        <tissue evidence="1">Larvae</tissue>
    </source>
</reference>
<sequence>MPIGPIEAQQPPHARAWGAARGAAWRAGPGRSPVGPHLLFDARAAARTLASGCRETRVLPGPAGKPRVLRLRQLRRYARPR</sequence>
<evidence type="ECO:0000313" key="1">
    <source>
        <dbReference type="EMBL" id="KAH7982101.1"/>
    </source>
</evidence>
<reference evidence="1" key="1">
    <citation type="journal article" date="2020" name="Cell">
        <title>Large-Scale Comparative Analyses of Tick Genomes Elucidate Their Genetic Diversity and Vector Capacities.</title>
        <authorList>
            <consortium name="Tick Genome and Microbiome Consortium (TIGMIC)"/>
            <person name="Jia N."/>
            <person name="Wang J."/>
            <person name="Shi W."/>
            <person name="Du L."/>
            <person name="Sun Y."/>
            <person name="Zhan W."/>
            <person name="Jiang J.F."/>
            <person name="Wang Q."/>
            <person name="Zhang B."/>
            <person name="Ji P."/>
            <person name="Bell-Sakyi L."/>
            <person name="Cui X.M."/>
            <person name="Yuan T.T."/>
            <person name="Jiang B.G."/>
            <person name="Yang W.F."/>
            <person name="Lam T.T."/>
            <person name="Chang Q.C."/>
            <person name="Ding S.J."/>
            <person name="Wang X.J."/>
            <person name="Zhu J.G."/>
            <person name="Ruan X.D."/>
            <person name="Zhao L."/>
            <person name="Wei J.T."/>
            <person name="Ye R.Z."/>
            <person name="Que T.C."/>
            <person name="Du C.H."/>
            <person name="Zhou Y.H."/>
            <person name="Cheng J.X."/>
            <person name="Dai P.F."/>
            <person name="Guo W.B."/>
            <person name="Han X.H."/>
            <person name="Huang E.J."/>
            <person name="Li L.F."/>
            <person name="Wei W."/>
            <person name="Gao Y.C."/>
            <person name="Liu J.Z."/>
            <person name="Shao H.Z."/>
            <person name="Wang X."/>
            <person name="Wang C.C."/>
            <person name="Yang T.C."/>
            <person name="Huo Q.B."/>
            <person name="Li W."/>
            <person name="Chen H.Y."/>
            <person name="Chen S.E."/>
            <person name="Zhou L.G."/>
            <person name="Ni X.B."/>
            <person name="Tian J.H."/>
            <person name="Sheng Y."/>
            <person name="Liu T."/>
            <person name="Pan Y.S."/>
            <person name="Xia L.Y."/>
            <person name="Li J."/>
            <person name="Zhao F."/>
            <person name="Cao W.C."/>
        </authorList>
    </citation>
    <scope>NUCLEOTIDE SEQUENCE</scope>
    <source>
        <strain evidence="1">Rsan-2018</strain>
    </source>
</reference>
<dbReference type="AlphaFoldDB" id="A0A9D4QGP8"/>
<accession>A0A9D4QGP8</accession>
<dbReference type="Proteomes" id="UP000821837">
    <property type="component" value="Chromosome 1"/>
</dbReference>
<organism evidence="1 2">
    <name type="scientific">Rhipicephalus sanguineus</name>
    <name type="common">Brown dog tick</name>
    <name type="synonym">Ixodes sanguineus</name>
    <dbReference type="NCBI Taxonomy" id="34632"/>
    <lineage>
        <taxon>Eukaryota</taxon>
        <taxon>Metazoa</taxon>
        <taxon>Ecdysozoa</taxon>
        <taxon>Arthropoda</taxon>
        <taxon>Chelicerata</taxon>
        <taxon>Arachnida</taxon>
        <taxon>Acari</taxon>
        <taxon>Parasitiformes</taxon>
        <taxon>Ixodida</taxon>
        <taxon>Ixodoidea</taxon>
        <taxon>Ixodidae</taxon>
        <taxon>Rhipicephalinae</taxon>
        <taxon>Rhipicephalus</taxon>
        <taxon>Rhipicephalus</taxon>
    </lineage>
</organism>
<protein>
    <submittedName>
        <fullName evidence="1">Uncharacterized protein</fullName>
    </submittedName>
</protein>